<keyword evidence="1 5" id="KW-0768">Sushi</keyword>
<dbReference type="Proteomes" id="UP001054837">
    <property type="component" value="Unassembled WGS sequence"/>
</dbReference>
<dbReference type="PANTHER" id="PTHR19325">
    <property type="entry name" value="COMPLEMENT COMPONENT-RELATED SUSHI DOMAIN-CONTAINING"/>
    <property type="match status" value="1"/>
</dbReference>
<keyword evidence="4" id="KW-0325">Glycoprotein</keyword>
<dbReference type="EMBL" id="BPLQ01012901">
    <property type="protein sequence ID" value="GIY68621.1"/>
    <property type="molecule type" value="Genomic_DNA"/>
</dbReference>
<evidence type="ECO:0000256" key="4">
    <source>
        <dbReference type="ARBA" id="ARBA00023180"/>
    </source>
</evidence>
<keyword evidence="3" id="KW-1015">Disulfide bond</keyword>
<dbReference type="Gene3D" id="2.60.40.10">
    <property type="entry name" value="Immunoglobulins"/>
    <property type="match status" value="1"/>
</dbReference>
<dbReference type="InterPro" id="IPR013783">
    <property type="entry name" value="Ig-like_fold"/>
</dbReference>
<dbReference type="PROSITE" id="PS50923">
    <property type="entry name" value="SUSHI"/>
    <property type="match status" value="2"/>
</dbReference>
<dbReference type="InterPro" id="IPR035976">
    <property type="entry name" value="Sushi/SCR/CCP_sf"/>
</dbReference>
<comment type="caution">
    <text evidence="10">The sequence shown here is derived from an EMBL/GenBank/DDBJ whole genome shotgun (WGS) entry which is preliminary data.</text>
</comment>
<sequence length="692" mass="78255">MNRCDCCKGQEAEEKESEVEITLPPAKSVKTMPVAKLIKKLNAAFSRAYCKISVSNGRIEYTSIKGDDSNLSWDQVFSFAVPSYANDTITIEVCEKSATSQLSRNSAAHYRIGSITENIRDLPCVGRELLWTLRKGPRRLNTRGQLSIFTQLSTKKAPDHKLHIVMQMEMLKLCYEKQLPVLEPDKQWKNGLEILPNAALYNMDSLLQNNVFAGVPYEDEEDSKRDDSSFVNQGSDKRNPPENSAVDSAISVVHEENSNRQPNVDDAVPPPACTCTYTGLDDDVIAYYGTDILEYGQQVKKNETVEFQCRRFGFDRLNGKKEITCEDCRPWHSAEYPRCVAPARGDAILGFPDGLKYLPGNTVVIEKGAFIKITCRLNEFPNWAAPNPRIVTVKDIWLTNGYRVGELFIYNIREEHNGQYECYWYTKQKKVFNIQVKVPTINCSKFDEREFHIHYDKLQAVNSSASFSCKDENKKVVGPNVLTCLIDGRWSGNPPRCQTMCPHLNETEGMHISYTGNFNEGSIASFHCVFPRERTGISHTTCRKGEWVDPMPTLPSCTLDSLFRIVPENVVPVMDNVTSDTLPFNYTLQLTCEGGLRISGIETATCGSEGWQISRVQCVAPAVPNPLKTKAPELLVEPDKDFYRFGESVTSLQSRIRPQFEWSSAHVFWVLLGQTRVASLPKRMKRESMEMD</sequence>
<evidence type="ECO:0000256" key="5">
    <source>
        <dbReference type="PROSITE-ProRule" id="PRU00302"/>
    </source>
</evidence>
<gene>
    <name evidence="10" type="primary">lev-9_3</name>
    <name evidence="10" type="ORF">CDAR_287104</name>
</gene>
<evidence type="ECO:0000313" key="11">
    <source>
        <dbReference type="Proteomes" id="UP001054837"/>
    </source>
</evidence>
<evidence type="ECO:0000313" key="10">
    <source>
        <dbReference type="EMBL" id="GIY68621.1"/>
    </source>
</evidence>
<dbReference type="Pfam" id="PF00084">
    <property type="entry name" value="Sushi"/>
    <property type="match status" value="1"/>
</dbReference>
<dbReference type="InterPro" id="IPR000436">
    <property type="entry name" value="Sushi_SCR_CCP_dom"/>
</dbReference>
<evidence type="ECO:0000256" key="6">
    <source>
        <dbReference type="SAM" id="MobiDB-lite"/>
    </source>
</evidence>
<dbReference type="CDD" id="cd00030">
    <property type="entry name" value="C2"/>
    <property type="match status" value="1"/>
</dbReference>
<dbReference type="CDD" id="cd00033">
    <property type="entry name" value="CCP"/>
    <property type="match status" value="2"/>
</dbReference>
<dbReference type="SUPFAM" id="SSF57535">
    <property type="entry name" value="Complement control module/SCR domain"/>
    <property type="match status" value="2"/>
</dbReference>
<dbReference type="InterPro" id="IPR050350">
    <property type="entry name" value="Compl-Cell_Adhes-Reg"/>
</dbReference>
<dbReference type="Gene3D" id="2.60.40.150">
    <property type="entry name" value="C2 domain"/>
    <property type="match status" value="1"/>
</dbReference>
<organism evidence="10 11">
    <name type="scientific">Caerostris darwini</name>
    <dbReference type="NCBI Taxonomy" id="1538125"/>
    <lineage>
        <taxon>Eukaryota</taxon>
        <taxon>Metazoa</taxon>
        <taxon>Ecdysozoa</taxon>
        <taxon>Arthropoda</taxon>
        <taxon>Chelicerata</taxon>
        <taxon>Arachnida</taxon>
        <taxon>Araneae</taxon>
        <taxon>Araneomorphae</taxon>
        <taxon>Entelegynae</taxon>
        <taxon>Araneoidea</taxon>
        <taxon>Araneidae</taxon>
        <taxon>Caerostris</taxon>
    </lineage>
</organism>
<evidence type="ECO:0000256" key="2">
    <source>
        <dbReference type="ARBA" id="ARBA00022737"/>
    </source>
</evidence>
<dbReference type="SUPFAM" id="SSF49562">
    <property type="entry name" value="C2 domain (Calcium/lipid-binding domain, CaLB)"/>
    <property type="match status" value="1"/>
</dbReference>
<name>A0AAV4VES2_9ARAC</name>
<proteinExistence type="predicted"/>
<dbReference type="Gene3D" id="2.10.70.10">
    <property type="entry name" value="Complement Module, domain 1"/>
    <property type="match status" value="1"/>
</dbReference>
<feature type="domain" description="Sushi" evidence="9">
    <location>
        <begin position="441"/>
        <end position="499"/>
    </location>
</feature>
<feature type="domain" description="Ig-like" evidence="8">
    <location>
        <begin position="352"/>
        <end position="422"/>
    </location>
</feature>
<feature type="region of interest" description="Disordered" evidence="6">
    <location>
        <begin position="218"/>
        <end position="245"/>
    </location>
</feature>
<dbReference type="InterPro" id="IPR035892">
    <property type="entry name" value="C2_domain_sf"/>
</dbReference>
<dbReference type="PANTHER" id="PTHR19325:SF575">
    <property type="entry name" value="LOCOMOTION-RELATED PROTEIN HIKARU GENKI"/>
    <property type="match status" value="1"/>
</dbReference>
<accession>A0AAV4VES2</accession>
<feature type="domain" description="C2" evidence="7">
    <location>
        <begin position="1"/>
        <end position="132"/>
    </location>
</feature>
<evidence type="ECO:0000259" key="7">
    <source>
        <dbReference type="PROSITE" id="PS50004"/>
    </source>
</evidence>
<keyword evidence="11" id="KW-1185">Reference proteome</keyword>
<dbReference type="InterPro" id="IPR007110">
    <property type="entry name" value="Ig-like_dom"/>
</dbReference>
<evidence type="ECO:0000256" key="1">
    <source>
        <dbReference type="ARBA" id="ARBA00022659"/>
    </source>
</evidence>
<dbReference type="AlphaFoldDB" id="A0AAV4VES2"/>
<feature type="domain" description="Sushi" evidence="9">
    <location>
        <begin position="273"/>
        <end position="341"/>
    </location>
</feature>
<reference evidence="10 11" key="1">
    <citation type="submission" date="2021-06" db="EMBL/GenBank/DDBJ databases">
        <title>Caerostris darwini draft genome.</title>
        <authorList>
            <person name="Kono N."/>
            <person name="Arakawa K."/>
        </authorList>
    </citation>
    <scope>NUCLEOTIDE SEQUENCE [LARGE SCALE GENOMIC DNA]</scope>
</reference>
<dbReference type="SMART" id="SM00032">
    <property type="entry name" value="CCP"/>
    <property type="match status" value="3"/>
</dbReference>
<protein>
    <submittedName>
        <fullName evidence="10">Protein lev-9</fullName>
    </submittedName>
</protein>
<evidence type="ECO:0000259" key="8">
    <source>
        <dbReference type="PROSITE" id="PS50835"/>
    </source>
</evidence>
<dbReference type="PROSITE" id="PS50004">
    <property type="entry name" value="C2"/>
    <property type="match status" value="1"/>
</dbReference>
<dbReference type="InterPro" id="IPR000008">
    <property type="entry name" value="C2_dom"/>
</dbReference>
<dbReference type="Pfam" id="PF00168">
    <property type="entry name" value="C2"/>
    <property type="match status" value="1"/>
</dbReference>
<dbReference type="PROSITE" id="PS50835">
    <property type="entry name" value="IG_LIKE"/>
    <property type="match status" value="1"/>
</dbReference>
<evidence type="ECO:0000259" key="9">
    <source>
        <dbReference type="PROSITE" id="PS50923"/>
    </source>
</evidence>
<keyword evidence="2" id="KW-0677">Repeat</keyword>
<evidence type="ECO:0000256" key="3">
    <source>
        <dbReference type="ARBA" id="ARBA00023157"/>
    </source>
</evidence>
<comment type="caution">
    <text evidence="5">Lacks conserved residue(s) required for the propagation of feature annotation.</text>
</comment>